<proteinExistence type="predicted"/>
<sequence>MSSLRGEEIALSSDHEDERDITAPEEPKHTAFRAPYRRNDARLTNMQHNIAKAATAMATGVEQLHKDPAQVIHCDASLKACGTVCKGVKAGSIRTADERMKHINELELLAAFLALKSFAKELCNYDVGVFVDNNTAVACLNRIGSSSPLLLTA</sequence>
<evidence type="ECO:0000313" key="3">
    <source>
        <dbReference type="Proteomes" id="UP001283361"/>
    </source>
</evidence>
<feature type="compositionally biased region" description="Basic and acidic residues" evidence="1">
    <location>
        <begin position="1"/>
        <end position="29"/>
    </location>
</feature>
<protein>
    <recommendedName>
        <fullName evidence="4">RNase H type-1 domain-containing protein</fullName>
    </recommendedName>
</protein>
<keyword evidence="3" id="KW-1185">Reference proteome</keyword>
<comment type="caution">
    <text evidence="2">The sequence shown here is derived from an EMBL/GenBank/DDBJ whole genome shotgun (WGS) entry which is preliminary data.</text>
</comment>
<evidence type="ECO:0000256" key="1">
    <source>
        <dbReference type="SAM" id="MobiDB-lite"/>
    </source>
</evidence>
<gene>
    <name evidence="2" type="ORF">RRG08_054566</name>
</gene>
<evidence type="ECO:0008006" key="4">
    <source>
        <dbReference type="Google" id="ProtNLM"/>
    </source>
</evidence>
<organism evidence="2 3">
    <name type="scientific">Elysia crispata</name>
    <name type="common">lettuce slug</name>
    <dbReference type="NCBI Taxonomy" id="231223"/>
    <lineage>
        <taxon>Eukaryota</taxon>
        <taxon>Metazoa</taxon>
        <taxon>Spiralia</taxon>
        <taxon>Lophotrochozoa</taxon>
        <taxon>Mollusca</taxon>
        <taxon>Gastropoda</taxon>
        <taxon>Heterobranchia</taxon>
        <taxon>Euthyneura</taxon>
        <taxon>Panpulmonata</taxon>
        <taxon>Sacoglossa</taxon>
        <taxon>Placobranchoidea</taxon>
        <taxon>Plakobranchidae</taxon>
        <taxon>Elysia</taxon>
    </lineage>
</organism>
<accession>A0AAE1E8K9</accession>
<evidence type="ECO:0000313" key="2">
    <source>
        <dbReference type="EMBL" id="KAK3797535.1"/>
    </source>
</evidence>
<dbReference type="AlphaFoldDB" id="A0AAE1E8K9"/>
<reference evidence="2" key="1">
    <citation type="journal article" date="2023" name="G3 (Bethesda)">
        <title>A reference genome for the long-term kleptoplast-retaining sea slug Elysia crispata morphotype clarki.</title>
        <authorList>
            <person name="Eastman K.E."/>
            <person name="Pendleton A.L."/>
            <person name="Shaikh M.A."/>
            <person name="Suttiyut T."/>
            <person name="Ogas R."/>
            <person name="Tomko P."/>
            <person name="Gavelis G."/>
            <person name="Widhalm J.R."/>
            <person name="Wisecaver J.H."/>
        </authorList>
    </citation>
    <scope>NUCLEOTIDE SEQUENCE</scope>
    <source>
        <strain evidence="2">ECLA1</strain>
    </source>
</reference>
<dbReference type="EMBL" id="JAWDGP010000750">
    <property type="protein sequence ID" value="KAK3797535.1"/>
    <property type="molecule type" value="Genomic_DNA"/>
</dbReference>
<feature type="region of interest" description="Disordered" evidence="1">
    <location>
        <begin position="1"/>
        <end position="36"/>
    </location>
</feature>
<name>A0AAE1E8K9_9GAST</name>
<dbReference type="Proteomes" id="UP001283361">
    <property type="component" value="Unassembled WGS sequence"/>
</dbReference>